<sequence length="178" mass="18709">MKFVNALALLLAMAWAPGGVAQDGGRDCLVASESGRLPEGVRAIEPLVDSRLEVIRVACADNRVSGLTIKLVAGRSTVARILLVGGSRHAASLTGAGLPNAWVDLSARRIGAGTTLLTLSVEAPDSAEAGSTFSDILSVKRSGREFDIDVSLEVLDEGPLFRDEFDVDPMMGQFSLVM</sequence>
<dbReference type="EMBL" id="QUZK01000014">
    <property type="protein sequence ID" value="RFF32019.1"/>
    <property type="molecule type" value="Genomic_DNA"/>
</dbReference>
<keyword evidence="3" id="KW-1185">Reference proteome</keyword>
<feature type="signal peptide" evidence="1">
    <location>
        <begin position="1"/>
        <end position="21"/>
    </location>
</feature>
<dbReference type="RefSeq" id="WP_116649677.1">
    <property type="nucleotide sequence ID" value="NZ_QUZK01000014.1"/>
</dbReference>
<dbReference type="AlphaFoldDB" id="A0A3E1KBZ3"/>
<evidence type="ECO:0008006" key="4">
    <source>
        <dbReference type="Google" id="ProtNLM"/>
    </source>
</evidence>
<accession>A0A3E1KBZ3</accession>
<organism evidence="2 3">
    <name type="scientific">Wenzhouxiangella sediminis</name>
    <dbReference type="NCBI Taxonomy" id="1792836"/>
    <lineage>
        <taxon>Bacteria</taxon>
        <taxon>Pseudomonadati</taxon>
        <taxon>Pseudomonadota</taxon>
        <taxon>Gammaproteobacteria</taxon>
        <taxon>Chromatiales</taxon>
        <taxon>Wenzhouxiangellaceae</taxon>
        <taxon>Wenzhouxiangella</taxon>
    </lineage>
</organism>
<protein>
    <recommendedName>
        <fullName evidence="4">Secreted protein</fullName>
    </recommendedName>
</protein>
<dbReference type="OrthoDB" id="10016830at2"/>
<feature type="chain" id="PRO_5017740775" description="Secreted protein" evidence="1">
    <location>
        <begin position="22"/>
        <end position="178"/>
    </location>
</feature>
<evidence type="ECO:0000256" key="1">
    <source>
        <dbReference type="SAM" id="SignalP"/>
    </source>
</evidence>
<evidence type="ECO:0000313" key="2">
    <source>
        <dbReference type="EMBL" id="RFF32019.1"/>
    </source>
</evidence>
<reference evidence="2 3" key="1">
    <citation type="submission" date="2018-08" db="EMBL/GenBank/DDBJ databases">
        <title>Wenzhouxiangella salilacus sp. nov., a novel bacterium isolated from a saline lake in Xinjiang Province, China.</title>
        <authorList>
            <person name="Han S."/>
        </authorList>
    </citation>
    <scope>NUCLEOTIDE SEQUENCE [LARGE SCALE GENOMIC DNA]</scope>
    <source>
        <strain evidence="2 3">XDB06</strain>
    </source>
</reference>
<proteinExistence type="predicted"/>
<evidence type="ECO:0000313" key="3">
    <source>
        <dbReference type="Proteomes" id="UP000260351"/>
    </source>
</evidence>
<comment type="caution">
    <text evidence="2">The sequence shown here is derived from an EMBL/GenBank/DDBJ whole genome shotgun (WGS) entry which is preliminary data.</text>
</comment>
<name>A0A3E1KBZ3_9GAMM</name>
<gene>
    <name evidence="2" type="ORF">DZC52_03225</name>
</gene>
<keyword evidence="1" id="KW-0732">Signal</keyword>
<dbReference type="Proteomes" id="UP000260351">
    <property type="component" value="Unassembled WGS sequence"/>
</dbReference>